<dbReference type="InterPro" id="IPR000873">
    <property type="entry name" value="AMP-dep_synth/lig_dom"/>
</dbReference>
<dbReference type="InterPro" id="IPR020845">
    <property type="entry name" value="AMP-binding_CS"/>
</dbReference>
<dbReference type="GO" id="GO:0031956">
    <property type="term" value="F:medium-chain fatty acid-CoA ligase activity"/>
    <property type="evidence" value="ECO:0007669"/>
    <property type="project" value="TreeGrafter"/>
</dbReference>
<keyword evidence="6" id="KW-1185">Reference proteome</keyword>
<dbReference type="NCBIfam" id="NF004837">
    <property type="entry name" value="PRK06187.1"/>
    <property type="match status" value="1"/>
</dbReference>
<dbReference type="InterPro" id="IPR045851">
    <property type="entry name" value="AMP-bd_C_sf"/>
</dbReference>
<dbReference type="Gene3D" id="3.30.300.30">
    <property type="match status" value="1"/>
</dbReference>
<dbReference type="PANTHER" id="PTHR43201:SF5">
    <property type="entry name" value="MEDIUM-CHAIN ACYL-COA LIGASE ACSF2, MITOCHONDRIAL"/>
    <property type="match status" value="1"/>
</dbReference>
<dbReference type="SUPFAM" id="SSF56801">
    <property type="entry name" value="Acetyl-CoA synthetase-like"/>
    <property type="match status" value="1"/>
</dbReference>
<organism evidence="5 6">
    <name type="scientific">Geomicrobium halophilum</name>
    <dbReference type="NCBI Taxonomy" id="549000"/>
    <lineage>
        <taxon>Bacteria</taxon>
        <taxon>Bacillati</taxon>
        <taxon>Bacillota</taxon>
        <taxon>Bacilli</taxon>
        <taxon>Bacillales</taxon>
        <taxon>Geomicrobium</taxon>
    </lineage>
</organism>
<dbReference type="RefSeq" id="WP_184402132.1">
    <property type="nucleotide sequence ID" value="NZ_JACHHJ010000001.1"/>
</dbReference>
<evidence type="ECO:0000256" key="1">
    <source>
        <dbReference type="ARBA" id="ARBA00006432"/>
    </source>
</evidence>
<feature type="domain" description="AMP-binding enzyme C-terminal" evidence="4">
    <location>
        <begin position="427"/>
        <end position="503"/>
    </location>
</feature>
<evidence type="ECO:0000259" key="4">
    <source>
        <dbReference type="Pfam" id="PF13193"/>
    </source>
</evidence>
<dbReference type="AlphaFoldDB" id="A0A841PWA2"/>
<dbReference type="Pfam" id="PF00501">
    <property type="entry name" value="AMP-binding"/>
    <property type="match status" value="1"/>
</dbReference>
<dbReference type="InterPro" id="IPR025110">
    <property type="entry name" value="AMP-bd_C"/>
</dbReference>
<dbReference type="PROSITE" id="PS00455">
    <property type="entry name" value="AMP_BINDING"/>
    <property type="match status" value="1"/>
</dbReference>
<evidence type="ECO:0000256" key="2">
    <source>
        <dbReference type="ARBA" id="ARBA00022598"/>
    </source>
</evidence>
<dbReference type="Pfam" id="PF13193">
    <property type="entry name" value="AMP-binding_C"/>
    <property type="match status" value="1"/>
</dbReference>
<protein>
    <submittedName>
        <fullName evidence="5">Fatty-acyl-CoA synthase</fullName>
        <ecNumber evidence="5">6.2.1.-</ecNumber>
    </submittedName>
</protein>
<name>A0A841PWA2_9BACL</name>
<feature type="domain" description="AMP-dependent synthetase/ligase" evidence="3">
    <location>
        <begin position="9"/>
        <end position="377"/>
    </location>
</feature>
<dbReference type="Gene3D" id="3.40.50.12780">
    <property type="entry name" value="N-terminal domain of ligase-like"/>
    <property type="match status" value="1"/>
</dbReference>
<gene>
    <name evidence="5" type="ORF">HNR44_000044</name>
</gene>
<keyword evidence="2 5" id="KW-0436">Ligase</keyword>
<dbReference type="CDD" id="cd17631">
    <property type="entry name" value="FACL_FadD13-like"/>
    <property type="match status" value="1"/>
</dbReference>
<dbReference type="EC" id="6.2.1.-" evidence="5"/>
<dbReference type="Proteomes" id="UP000568839">
    <property type="component" value="Unassembled WGS sequence"/>
</dbReference>
<reference evidence="5 6" key="1">
    <citation type="submission" date="2020-08" db="EMBL/GenBank/DDBJ databases">
        <title>Genomic Encyclopedia of Type Strains, Phase IV (KMG-IV): sequencing the most valuable type-strain genomes for metagenomic binning, comparative biology and taxonomic classification.</title>
        <authorList>
            <person name="Goeker M."/>
        </authorList>
    </citation>
    <scope>NUCLEOTIDE SEQUENCE [LARGE SCALE GENOMIC DNA]</scope>
    <source>
        <strain evidence="5 6">DSM 21769</strain>
    </source>
</reference>
<sequence length="515" mass="58480">MSITLGKLFELSVEKFSTKEALYDARLDQRWTFKEWDDEINRLAETLRIHGIEKGDRVSTILFNTSEFAHAYFACAKLGAVFNPINFRLSEKEIEYIIRDAAPKIVLFEQAVEKGIQPVVERHPNIKFWSIDHQPVYADYYYDQVKNTKVVRPKLEEIHEDDVYAVMYTSGTTGKPKGVIHTHRDMVDQSLILMASQRLSSNDRGLSVAPMFHCAELHCAFLPRVHVGASNVILHHFEPHATLEILKKERITAFFAAPTMWNMMLQEDRSSFTLPSLRLGLYGGAPMAPALVQKVKQQFNVDLIQAYGMTEMGPAITVLFEGEQMSKAGSAGKPLLNHEVRIARMQEEGRTDPGHLADAGELGEIIVSGPSMMKEYFNNPEATREVLRNGWYFSGDIGYMDEEGFLYVNDRIKDMIISGGENIYSREVEDALFEHPEVLDAAVIGIPDEKWGEKVTAFIVKKSEGITAGELEEFCLESDRLANYKRPRQFKFVNDLPRNASGKLQKYLLRDQVKG</sequence>
<comment type="caution">
    <text evidence="5">The sequence shown here is derived from an EMBL/GenBank/DDBJ whole genome shotgun (WGS) entry which is preliminary data.</text>
</comment>
<dbReference type="FunFam" id="3.30.300.30:FF:000008">
    <property type="entry name" value="2,3-dihydroxybenzoate-AMP ligase"/>
    <property type="match status" value="1"/>
</dbReference>
<dbReference type="PANTHER" id="PTHR43201">
    <property type="entry name" value="ACYL-COA SYNTHETASE"/>
    <property type="match status" value="1"/>
</dbReference>
<dbReference type="EMBL" id="JACHHJ010000001">
    <property type="protein sequence ID" value="MBB6448095.1"/>
    <property type="molecule type" value="Genomic_DNA"/>
</dbReference>
<dbReference type="InterPro" id="IPR042099">
    <property type="entry name" value="ANL_N_sf"/>
</dbReference>
<comment type="similarity">
    <text evidence="1">Belongs to the ATP-dependent AMP-binding enzyme family.</text>
</comment>
<evidence type="ECO:0000313" key="6">
    <source>
        <dbReference type="Proteomes" id="UP000568839"/>
    </source>
</evidence>
<evidence type="ECO:0000259" key="3">
    <source>
        <dbReference type="Pfam" id="PF00501"/>
    </source>
</evidence>
<evidence type="ECO:0000313" key="5">
    <source>
        <dbReference type="EMBL" id="MBB6448095.1"/>
    </source>
</evidence>
<proteinExistence type="inferred from homology"/>
<accession>A0A841PWA2</accession>
<dbReference type="GO" id="GO:0006631">
    <property type="term" value="P:fatty acid metabolic process"/>
    <property type="evidence" value="ECO:0007669"/>
    <property type="project" value="TreeGrafter"/>
</dbReference>